<evidence type="ECO:0000259" key="2">
    <source>
        <dbReference type="PROSITE" id="PS50894"/>
    </source>
</evidence>
<proteinExistence type="predicted"/>
<dbReference type="InterPro" id="IPR036641">
    <property type="entry name" value="HPT_dom_sf"/>
</dbReference>
<accession>A0ABX7SZN0</accession>
<dbReference type="SUPFAM" id="SSF47226">
    <property type="entry name" value="Histidine-containing phosphotransfer domain, HPT domain"/>
    <property type="match status" value="1"/>
</dbReference>
<protein>
    <submittedName>
        <fullName evidence="3">Hpt domain-containing protein</fullName>
    </submittedName>
</protein>
<feature type="domain" description="HPt" evidence="2">
    <location>
        <begin position="16"/>
        <end position="105"/>
    </location>
</feature>
<gene>
    <name evidence="3" type="ORF">JL193_05620</name>
</gene>
<sequence>MEKPNLNYIQQISAGDKDFELSMLTILKDEFPKELYLIKKSFKEENYRKLSFSIHKIKHKISMLGMEKSFDLASEIEQEIKNGNLEQYANLITILERINVYLNNK</sequence>
<evidence type="ECO:0000256" key="1">
    <source>
        <dbReference type="PROSITE-ProRule" id="PRU00110"/>
    </source>
</evidence>
<reference evidence="3 4" key="1">
    <citation type="submission" date="2021-03" db="EMBL/GenBank/DDBJ databases">
        <title>Complete genome of Polaribacter_sp.G4M1.</title>
        <authorList>
            <person name="Jeong S.W."/>
            <person name="Bae J.W."/>
        </authorList>
    </citation>
    <scope>NUCLEOTIDE SEQUENCE [LARGE SCALE GENOMIC DNA]</scope>
    <source>
        <strain evidence="3 4">G4M1</strain>
    </source>
</reference>
<dbReference type="Pfam" id="PF01627">
    <property type="entry name" value="Hpt"/>
    <property type="match status" value="1"/>
</dbReference>
<dbReference type="PROSITE" id="PS50894">
    <property type="entry name" value="HPT"/>
    <property type="match status" value="1"/>
</dbReference>
<organism evidence="3 4">
    <name type="scientific">Polaribacter batillariae</name>
    <dbReference type="NCBI Taxonomy" id="2808900"/>
    <lineage>
        <taxon>Bacteria</taxon>
        <taxon>Pseudomonadati</taxon>
        <taxon>Bacteroidota</taxon>
        <taxon>Flavobacteriia</taxon>
        <taxon>Flavobacteriales</taxon>
        <taxon>Flavobacteriaceae</taxon>
    </lineage>
</organism>
<dbReference type="RefSeq" id="WP_207972865.1">
    <property type="nucleotide sequence ID" value="NZ_CP071795.1"/>
</dbReference>
<name>A0ABX7SZN0_9FLAO</name>
<dbReference type="InterPro" id="IPR008207">
    <property type="entry name" value="Sig_transdc_His_kin_Hpt_dom"/>
</dbReference>
<keyword evidence="4" id="KW-1185">Reference proteome</keyword>
<dbReference type="Gene3D" id="1.20.120.160">
    <property type="entry name" value="HPT domain"/>
    <property type="match status" value="1"/>
</dbReference>
<feature type="modified residue" description="Phosphohistidine" evidence="1">
    <location>
        <position position="55"/>
    </location>
</feature>
<dbReference type="EMBL" id="CP071795">
    <property type="protein sequence ID" value="QTD38745.1"/>
    <property type="molecule type" value="Genomic_DNA"/>
</dbReference>
<evidence type="ECO:0000313" key="4">
    <source>
        <dbReference type="Proteomes" id="UP000663935"/>
    </source>
</evidence>
<dbReference type="Proteomes" id="UP000663935">
    <property type="component" value="Chromosome"/>
</dbReference>
<keyword evidence="1" id="KW-0597">Phosphoprotein</keyword>
<evidence type="ECO:0000313" key="3">
    <source>
        <dbReference type="EMBL" id="QTD38745.1"/>
    </source>
</evidence>